<feature type="compositionally biased region" description="Polar residues" evidence="1">
    <location>
        <begin position="77"/>
        <end position="88"/>
    </location>
</feature>
<evidence type="ECO:0000256" key="1">
    <source>
        <dbReference type="SAM" id="MobiDB-lite"/>
    </source>
</evidence>
<dbReference type="AlphaFoldDB" id="A0A1D9LKQ6"/>
<protein>
    <submittedName>
        <fullName evidence="3">Uncharacterized protein</fullName>
    </submittedName>
</protein>
<dbReference type="GeneID" id="68843255"/>
<accession>A0A1D9LKQ6</accession>
<name>A0A1D9LKQ6_9NEIS</name>
<keyword evidence="2" id="KW-0732">Signal</keyword>
<dbReference type="RefSeq" id="WP_046166864.1">
    <property type="nucleotide sequence ID" value="NZ_CP017707.1"/>
</dbReference>
<dbReference type="Proteomes" id="UP000178776">
    <property type="component" value="Chromosome"/>
</dbReference>
<organism evidence="3 4">
    <name type="scientific">Chromobacterium vaccinii</name>
    <dbReference type="NCBI Taxonomy" id="1108595"/>
    <lineage>
        <taxon>Bacteria</taxon>
        <taxon>Pseudomonadati</taxon>
        <taxon>Pseudomonadota</taxon>
        <taxon>Betaproteobacteria</taxon>
        <taxon>Neisseriales</taxon>
        <taxon>Chromobacteriaceae</taxon>
        <taxon>Chromobacterium</taxon>
    </lineage>
</organism>
<dbReference type="KEGG" id="cvc:BKX93_18810"/>
<feature type="signal peptide" evidence="2">
    <location>
        <begin position="1"/>
        <end position="18"/>
    </location>
</feature>
<sequence>MRLHAFLLPLALSHASLAASTLPSYDFASKPAIAPTPRIKPLKTDKKPKPLNIQPRVSLGDLDSPLIEVRPPAFSGSRGNPMQPDSFSIGHTLNQTSPLHLQPQQGYQPSRGWQHGMPFTPGLTIDPQTGRKQAIPMHMLPALPPHQRR</sequence>
<evidence type="ECO:0000313" key="3">
    <source>
        <dbReference type="EMBL" id="AOZ51845.1"/>
    </source>
</evidence>
<feature type="region of interest" description="Disordered" evidence="1">
    <location>
        <begin position="33"/>
        <end position="88"/>
    </location>
</feature>
<proteinExistence type="predicted"/>
<dbReference type="EMBL" id="CP017707">
    <property type="protein sequence ID" value="AOZ51845.1"/>
    <property type="molecule type" value="Genomic_DNA"/>
</dbReference>
<gene>
    <name evidence="3" type="ORF">BKX93_18810</name>
</gene>
<reference evidence="3 4" key="1">
    <citation type="submission" date="2016-10" db="EMBL/GenBank/DDBJ databases">
        <title>Chromobacterium muskegensis sp. nov., an insecticidal bacterium isolated from Sphagnum bogs.</title>
        <authorList>
            <person name="Sparks M.E."/>
            <person name="Blackburn M.B."/>
            <person name="Gundersen-Rindal D.E."/>
            <person name="Mitchell A."/>
            <person name="Farrar R."/>
            <person name="Kuhar D."/>
        </authorList>
    </citation>
    <scope>NUCLEOTIDE SEQUENCE [LARGE SCALE GENOMIC DNA]</scope>
    <source>
        <strain evidence="3 4">21-1</strain>
    </source>
</reference>
<feature type="chain" id="PRO_5043803161" evidence="2">
    <location>
        <begin position="19"/>
        <end position="149"/>
    </location>
</feature>
<evidence type="ECO:0000256" key="2">
    <source>
        <dbReference type="SAM" id="SignalP"/>
    </source>
</evidence>
<evidence type="ECO:0000313" key="4">
    <source>
        <dbReference type="Proteomes" id="UP000178776"/>
    </source>
</evidence>